<feature type="signal peptide" evidence="1">
    <location>
        <begin position="1"/>
        <end position="23"/>
    </location>
</feature>
<feature type="chain" id="PRO_5040200725" description="C-type lectin domain-containing protein" evidence="1">
    <location>
        <begin position="24"/>
        <end position="404"/>
    </location>
</feature>
<reference evidence="3" key="1">
    <citation type="submission" date="2022-07" db="EMBL/GenBank/DDBJ databases">
        <title>Chromosome-level genome of Muraenolepis orangiensis.</title>
        <authorList>
            <person name="Kim J."/>
        </authorList>
    </citation>
    <scope>NUCLEOTIDE SEQUENCE</scope>
    <source>
        <strain evidence="3">KU_S4_2022</strain>
        <tissue evidence="3">Muscle</tissue>
    </source>
</reference>
<comment type="caution">
    <text evidence="3">The sequence shown here is derived from an EMBL/GenBank/DDBJ whole genome shotgun (WGS) entry which is preliminary data.</text>
</comment>
<keyword evidence="4" id="KW-1185">Reference proteome</keyword>
<dbReference type="InterPro" id="IPR001304">
    <property type="entry name" value="C-type_lectin-like"/>
</dbReference>
<evidence type="ECO:0000259" key="2">
    <source>
        <dbReference type="PROSITE" id="PS50041"/>
    </source>
</evidence>
<keyword evidence="1" id="KW-0732">Signal</keyword>
<gene>
    <name evidence="3" type="ORF">NHX12_005929</name>
</gene>
<dbReference type="SUPFAM" id="SSF56436">
    <property type="entry name" value="C-type lectin-like"/>
    <property type="match status" value="1"/>
</dbReference>
<dbReference type="PANTHER" id="PTHR45784">
    <property type="entry name" value="C-TYPE LECTIN DOMAIN FAMILY 20 MEMBER A-RELATED"/>
    <property type="match status" value="1"/>
</dbReference>
<dbReference type="SMART" id="SM00034">
    <property type="entry name" value="CLECT"/>
    <property type="match status" value="1"/>
</dbReference>
<sequence length="404" mass="45852">MDTDLRCVFILVLFGLSLLLVSSDLRKGNYVHMGSSHHSWTDAMENCKDVFNSSLLIIENEAQDSELENKEGWIALRLMDNSQWQWPGGRPLNYSRLTDHTDVNKKCVKRKNSEWKGEDCGHDKRFFCANNKLLLIKENKTWEQALEHCRGLLGINNTKKVVGYHLVSLGTPDDYLFASEMAQDATTAEEYCDTFHSGPLIIDNEAQDMELGYDEKLLLIKENKTWEQALEHCRGLQGINGDKMVVGYDLVSLGPPDDYLFASEKALNATTTEVLDMATDLRCVFILVLLGPSLLLATSYLRNKNYVHVTEELLSWSAAQEYCDTFHSGPLIIDNEAQDMELGYHEKLLLIKENKTWEQALEHCRGLWGINRDKALVGYQLVNLGKPDDYLFASEKALNATTAE</sequence>
<feature type="non-terminal residue" evidence="3">
    <location>
        <position position="404"/>
    </location>
</feature>
<protein>
    <recommendedName>
        <fullName evidence="2">C-type lectin domain-containing protein</fullName>
    </recommendedName>
</protein>
<proteinExistence type="predicted"/>
<dbReference type="InterPro" id="IPR016186">
    <property type="entry name" value="C-type_lectin-like/link_sf"/>
</dbReference>
<dbReference type="AlphaFoldDB" id="A0A9Q0DRK0"/>
<dbReference type="Gene3D" id="3.10.100.10">
    <property type="entry name" value="Mannose-Binding Protein A, subunit A"/>
    <property type="match status" value="1"/>
</dbReference>
<dbReference type="OrthoDB" id="547680at2759"/>
<dbReference type="PROSITE" id="PS50041">
    <property type="entry name" value="C_TYPE_LECTIN_2"/>
    <property type="match status" value="1"/>
</dbReference>
<organism evidence="3 4">
    <name type="scientific">Muraenolepis orangiensis</name>
    <name type="common">Patagonian moray cod</name>
    <dbReference type="NCBI Taxonomy" id="630683"/>
    <lineage>
        <taxon>Eukaryota</taxon>
        <taxon>Metazoa</taxon>
        <taxon>Chordata</taxon>
        <taxon>Craniata</taxon>
        <taxon>Vertebrata</taxon>
        <taxon>Euteleostomi</taxon>
        <taxon>Actinopterygii</taxon>
        <taxon>Neopterygii</taxon>
        <taxon>Teleostei</taxon>
        <taxon>Neoteleostei</taxon>
        <taxon>Acanthomorphata</taxon>
        <taxon>Zeiogadaria</taxon>
        <taxon>Gadariae</taxon>
        <taxon>Gadiformes</taxon>
        <taxon>Muraenolepidoidei</taxon>
        <taxon>Muraenolepididae</taxon>
        <taxon>Muraenolepis</taxon>
    </lineage>
</organism>
<evidence type="ECO:0000313" key="3">
    <source>
        <dbReference type="EMBL" id="KAJ3593595.1"/>
    </source>
</evidence>
<dbReference type="InterPro" id="IPR016187">
    <property type="entry name" value="CTDL_fold"/>
</dbReference>
<dbReference type="Pfam" id="PF00059">
    <property type="entry name" value="Lectin_C"/>
    <property type="match status" value="1"/>
</dbReference>
<dbReference type="EMBL" id="JANIIK010000112">
    <property type="protein sequence ID" value="KAJ3593595.1"/>
    <property type="molecule type" value="Genomic_DNA"/>
</dbReference>
<name>A0A9Q0DRK0_9TELE</name>
<evidence type="ECO:0000313" key="4">
    <source>
        <dbReference type="Proteomes" id="UP001148018"/>
    </source>
</evidence>
<feature type="domain" description="C-type lectin" evidence="2">
    <location>
        <begin position="25"/>
        <end position="129"/>
    </location>
</feature>
<evidence type="ECO:0000256" key="1">
    <source>
        <dbReference type="SAM" id="SignalP"/>
    </source>
</evidence>
<dbReference type="Proteomes" id="UP001148018">
    <property type="component" value="Unassembled WGS sequence"/>
</dbReference>
<dbReference type="PANTHER" id="PTHR45784:SF8">
    <property type="entry name" value="C-TYPE MANNOSE RECEPTOR 2-RELATED"/>
    <property type="match status" value="1"/>
</dbReference>
<accession>A0A9Q0DRK0</accession>